<sequence length="122" mass="13910">FCPRILTNIYHFLPLRERFRLGSSCSRLYQLEKGAGKRRIDEVAIHSIPSHSTECLMADITVGNKFRTIRLESCLTRHLTWAKNLLKHAHIETLKVTAKQPLGSLTMALLTSATYDKVIAYI</sequence>
<organism evidence="2 3">
    <name type="scientific">Pristionchus fissidentatus</name>
    <dbReference type="NCBI Taxonomy" id="1538716"/>
    <lineage>
        <taxon>Eukaryota</taxon>
        <taxon>Metazoa</taxon>
        <taxon>Ecdysozoa</taxon>
        <taxon>Nematoda</taxon>
        <taxon>Chromadorea</taxon>
        <taxon>Rhabditida</taxon>
        <taxon>Rhabditina</taxon>
        <taxon>Diplogasteromorpha</taxon>
        <taxon>Diplogasteroidea</taxon>
        <taxon>Neodiplogasteridae</taxon>
        <taxon>Pristionchus</taxon>
    </lineage>
</organism>
<feature type="non-terminal residue" evidence="2">
    <location>
        <position position="1"/>
    </location>
</feature>
<dbReference type="Proteomes" id="UP001432322">
    <property type="component" value="Unassembled WGS sequence"/>
</dbReference>
<evidence type="ECO:0000313" key="2">
    <source>
        <dbReference type="EMBL" id="GMT20301.1"/>
    </source>
</evidence>
<keyword evidence="3" id="KW-1185">Reference proteome</keyword>
<evidence type="ECO:0008006" key="4">
    <source>
        <dbReference type="Google" id="ProtNLM"/>
    </source>
</evidence>
<evidence type="ECO:0000313" key="1">
    <source>
        <dbReference type="EMBL" id="GMT20300.1"/>
    </source>
</evidence>
<evidence type="ECO:0000313" key="3">
    <source>
        <dbReference type="Proteomes" id="UP001432322"/>
    </source>
</evidence>
<dbReference type="EMBL" id="BTSY01000003">
    <property type="protein sequence ID" value="GMT20301.1"/>
    <property type="molecule type" value="Genomic_DNA"/>
</dbReference>
<gene>
    <name evidence="1" type="ORF">PFISCL1PPCAC_11597</name>
    <name evidence="2" type="ORF">PFISCL1PPCAC_11598</name>
</gene>
<name>A0AAV5VNW6_9BILA</name>
<comment type="caution">
    <text evidence="2">The sequence shown here is derived from an EMBL/GenBank/DDBJ whole genome shotgun (WGS) entry which is preliminary data.</text>
</comment>
<feature type="non-terminal residue" evidence="2">
    <location>
        <position position="122"/>
    </location>
</feature>
<accession>A0AAV5VNW6</accession>
<proteinExistence type="predicted"/>
<dbReference type="EMBL" id="BTSY01000003">
    <property type="protein sequence ID" value="GMT20300.1"/>
    <property type="molecule type" value="Genomic_DNA"/>
</dbReference>
<protein>
    <recommendedName>
        <fullName evidence="4">Ribosomal protein</fullName>
    </recommendedName>
</protein>
<dbReference type="AlphaFoldDB" id="A0AAV5VNW6"/>
<reference evidence="2" key="1">
    <citation type="submission" date="2023-10" db="EMBL/GenBank/DDBJ databases">
        <title>Genome assembly of Pristionchus species.</title>
        <authorList>
            <person name="Yoshida K."/>
            <person name="Sommer R.J."/>
        </authorList>
    </citation>
    <scope>NUCLEOTIDE SEQUENCE</scope>
    <source>
        <strain evidence="2">RS5133</strain>
    </source>
</reference>